<proteinExistence type="predicted"/>
<reference evidence="1 2" key="1">
    <citation type="submission" date="2016-08" db="EMBL/GenBank/DDBJ databases">
        <title>Draft genome of Fabibacter sp. strain SK-8.</title>
        <authorList>
            <person name="Wong S.-K."/>
            <person name="Hamasaki K."/>
            <person name="Yoshizawa S."/>
        </authorList>
    </citation>
    <scope>NUCLEOTIDE SEQUENCE [LARGE SCALE GENOMIC DNA]</scope>
    <source>
        <strain evidence="1 2">SK-8</strain>
    </source>
</reference>
<evidence type="ECO:0000313" key="1">
    <source>
        <dbReference type="EMBL" id="OEK06369.1"/>
    </source>
</evidence>
<dbReference type="InterPro" id="IPR020503">
    <property type="entry name" value="Uncharacterised_Rv2561"/>
</dbReference>
<gene>
    <name evidence="1" type="ORF">BFP71_01450</name>
</gene>
<dbReference type="EMBL" id="MDGQ01000003">
    <property type="protein sequence ID" value="OEK06369.1"/>
    <property type="molecule type" value="Genomic_DNA"/>
</dbReference>
<dbReference type="InterPro" id="IPR029787">
    <property type="entry name" value="Nucleotide_cyclase"/>
</dbReference>
<organism evidence="1 2">
    <name type="scientific">Roseivirga misakiensis</name>
    <dbReference type="NCBI Taxonomy" id="1563681"/>
    <lineage>
        <taxon>Bacteria</taxon>
        <taxon>Pseudomonadati</taxon>
        <taxon>Bacteroidota</taxon>
        <taxon>Cytophagia</taxon>
        <taxon>Cytophagales</taxon>
        <taxon>Roseivirgaceae</taxon>
        <taxon>Roseivirga</taxon>
    </lineage>
</organism>
<dbReference type="SUPFAM" id="SSF55961">
    <property type="entry name" value="Bet v1-like"/>
    <property type="match status" value="1"/>
</dbReference>
<dbReference type="Proteomes" id="UP000095552">
    <property type="component" value="Unassembled WGS sequence"/>
</dbReference>
<dbReference type="RefSeq" id="WP_069833680.1">
    <property type="nucleotide sequence ID" value="NZ_MDGQ01000003.1"/>
</dbReference>
<comment type="caution">
    <text evidence="1">The sequence shown here is derived from an EMBL/GenBank/DDBJ whole genome shotgun (WGS) entry which is preliminary data.</text>
</comment>
<evidence type="ECO:0008006" key="3">
    <source>
        <dbReference type="Google" id="ProtNLM"/>
    </source>
</evidence>
<accession>A0A1E5T4S5</accession>
<dbReference type="Gene3D" id="3.30.70.1230">
    <property type="entry name" value="Nucleotide cyclase"/>
    <property type="match status" value="1"/>
</dbReference>
<dbReference type="InterPro" id="IPR023393">
    <property type="entry name" value="START-like_dom_sf"/>
</dbReference>
<protein>
    <recommendedName>
        <fullName evidence="3">DUF2652 domain-containing protein</fullName>
    </recommendedName>
</protein>
<keyword evidence="2" id="KW-1185">Reference proteome</keyword>
<sequence>MKYATILIPDISGYTKFLHKTELSHSTHIINELLQVVADTLQPKFTLAEIEGDALLTYADGKLTQAEIEEVCTNAFKNFNYFLNIVERDSVCRCGACNNASSLKLKFIVHYGQFEEVKISQFTKLSGLDMIIAHRLMKNTIPSKEYILVTDSFGLNSDTSSFEWQSAKDNYEVLGDVTYQYALIDDLKKEVLKPETTEDYSNLFGLARVMEVEINAPIKRVHEVLTDNSQKANFVEGLIDVRADSEINRVGSTHVCEFEGDSFDIKTLQNIDEKDQLVYIEKAHSINTGITMLTYFELKKVSENTTVISFRALTGDRNIIPEPHADMVYDQTKHTLLSLKNYLEEKKVA</sequence>
<name>A0A1E5T4S5_9BACT</name>
<dbReference type="Gene3D" id="3.30.530.20">
    <property type="match status" value="1"/>
</dbReference>
<evidence type="ECO:0000313" key="2">
    <source>
        <dbReference type="Proteomes" id="UP000095552"/>
    </source>
</evidence>
<dbReference type="AlphaFoldDB" id="A0A1E5T4S5"/>
<dbReference type="Pfam" id="PF10851">
    <property type="entry name" value="DUF2652"/>
    <property type="match status" value="1"/>
</dbReference>
<dbReference type="SUPFAM" id="SSF55073">
    <property type="entry name" value="Nucleotide cyclase"/>
    <property type="match status" value="1"/>
</dbReference>
<dbReference type="STRING" id="1563681.BFP71_01450"/>
<dbReference type="OrthoDB" id="625021at2"/>